<dbReference type="InterPro" id="IPR008757">
    <property type="entry name" value="Peptidase_M6-like_domain"/>
</dbReference>
<evidence type="ECO:0000259" key="13">
    <source>
        <dbReference type="Pfam" id="PF20774"/>
    </source>
</evidence>
<dbReference type="GO" id="GO:0008237">
    <property type="term" value="F:metallopeptidase activity"/>
    <property type="evidence" value="ECO:0007669"/>
    <property type="project" value="UniProtKB-KW"/>
</dbReference>
<keyword evidence="5" id="KW-0479">Metal-binding</keyword>
<feature type="domain" description="Peptidase M6-like" evidence="12">
    <location>
        <begin position="102"/>
        <end position="419"/>
    </location>
</feature>
<feature type="region of interest" description="Disordered" evidence="10">
    <location>
        <begin position="126"/>
        <end position="150"/>
    </location>
</feature>
<keyword evidence="8" id="KW-0862">Zinc</keyword>
<dbReference type="SUPFAM" id="SSF55486">
    <property type="entry name" value="Metalloproteases ('zincins'), catalytic domain"/>
    <property type="match status" value="1"/>
</dbReference>
<keyword evidence="4" id="KW-0645">Protease</keyword>
<evidence type="ECO:0000256" key="11">
    <source>
        <dbReference type="SAM" id="SignalP"/>
    </source>
</evidence>
<dbReference type="PANTHER" id="PTHR13062">
    <property type="entry name" value="COLLAGENASE"/>
    <property type="match status" value="1"/>
</dbReference>
<evidence type="ECO:0000256" key="7">
    <source>
        <dbReference type="ARBA" id="ARBA00022801"/>
    </source>
</evidence>
<feature type="domain" description="Immune inhibitor A-like metallopeptidase VEG" evidence="13">
    <location>
        <begin position="630"/>
        <end position="785"/>
    </location>
</feature>
<dbReference type="Pfam" id="PF20774">
    <property type="entry name" value="InhA-like_VEG"/>
    <property type="match status" value="1"/>
</dbReference>
<dbReference type="STRING" id="155974.SAMN04487818_10185"/>
<evidence type="ECO:0000256" key="3">
    <source>
        <dbReference type="ARBA" id="ARBA00022525"/>
    </source>
</evidence>
<evidence type="ECO:0000256" key="1">
    <source>
        <dbReference type="ARBA" id="ARBA00001947"/>
    </source>
</evidence>
<dbReference type="Pfam" id="PF05547">
    <property type="entry name" value="Peptidase_M6"/>
    <property type="match status" value="1"/>
</dbReference>
<evidence type="ECO:0000259" key="12">
    <source>
        <dbReference type="Pfam" id="PF05547"/>
    </source>
</evidence>
<dbReference type="GO" id="GO:0046872">
    <property type="term" value="F:metal ion binding"/>
    <property type="evidence" value="ECO:0007669"/>
    <property type="project" value="UniProtKB-KW"/>
</dbReference>
<dbReference type="Pfam" id="PF20773">
    <property type="entry name" value="InhA-like_MAM"/>
    <property type="match status" value="1"/>
</dbReference>
<dbReference type="Gene3D" id="2.60.120.260">
    <property type="entry name" value="Galactose-binding domain-like"/>
    <property type="match status" value="1"/>
</dbReference>
<evidence type="ECO:0000256" key="6">
    <source>
        <dbReference type="ARBA" id="ARBA00022729"/>
    </source>
</evidence>
<proteinExistence type="predicted"/>
<protein>
    <submittedName>
        <fullName evidence="14">Immune inhibitor A</fullName>
    </submittedName>
</protein>
<dbReference type="Proteomes" id="UP000199051">
    <property type="component" value="Unassembled WGS sequence"/>
</dbReference>
<dbReference type="GO" id="GO:0006508">
    <property type="term" value="P:proteolysis"/>
    <property type="evidence" value="ECO:0007669"/>
    <property type="project" value="UniProtKB-KW"/>
</dbReference>
<evidence type="ECO:0000256" key="4">
    <source>
        <dbReference type="ARBA" id="ARBA00022670"/>
    </source>
</evidence>
<evidence type="ECO:0000313" key="15">
    <source>
        <dbReference type="Proteomes" id="UP000199051"/>
    </source>
</evidence>
<sequence length="799" mass="86559">MRRRLVVAIAAATVVGTGAVVVNGAADAAPAPTQQAPQAAADHADEVVSPLEEKRRALRQEGLAKVLSGEASVEKRGASSVVKVGTAASAKNKSTGKKGVDQYVELAREKTDKIFVVLAEFGDERHPDFPDKDTNPNVPGPARYDGPRHNQIAKPNRAVDNKTIWQADYSKKHFEDMYFAQGANTESLKTFYEKASSGRYSVEGQVTDWVKVKYNEARYGRSDGYPCPGRICGNSWYLVSDALQQWVTDRKAAGATDASIKADLASYDTWDRYDYDGDGDFNEPDGYLDHFQIVHAGGDQSDADPAQGEDAIWAHRWYAFSSNTTGPVNNKLGGVQIGTTGLWVGDYTMQPENGGLGVFAHEYGHDLGLPDHYDTVGPGGAQENGINWWSLMGQSRVSNTNEAIGLRANDLSAWDKLQLGWLDYETVVAGQDKKIDLGPGAYNTDKAQGVVVVLPDKQVSTSYGTPFAGTKMWWSSKGDNLSNSLTRSVNLTGKTSAELKLKARYDIEDCDCDFLFVEASTDGGANWTALDGVANGKPFTRDAVGTPAITNTTNNAWVDVAVPLTSLAGKDAQIRLRYRTDGGVALDGFFADEISVVADGAPLFTDGAEAGNNGWTPAGFRITTGTETASYDHFYVASNRTYTGYDKYLQPGPYDYGDPSRPNWATRFPYQDGLLVTYWDTSQPDNNASVHPGEGLLSVVDAHPDPIYNLQGQAWRPRVAGYDAPFSLQKSDSFTLFAGGRASYIRGTEAQPLFDDTKSYFNAAQPTAGVKLPAAGVSIKVLKQEGTSLQIRVFPSKKK</sequence>
<organism evidence="14 15">
    <name type="scientific">Actinokineospora terrae</name>
    <dbReference type="NCBI Taxonomy" id="155974"/>
    <lineage>
        <taxon>Bacteria</taxon>
        <taxon>Bacillati</taxon>
        <taxon>Actinomycetota</taxon>
        <taxon>Actinomycetes</taxon>
        <taxon>Pseudonocardiales</taxon>
        <taxon>Pseudonocardiaceae</taxon>
        <taxon>Actinokineospora</taxon>
    </lineage>
</organism>
<evidence type="ECO:0000256" key="5">
    <source>
        <dbReference type="ARBA" id="ARBA00022723"/>
    </source>
</evidence>
<dbReference type="NCBIfam" id="TIGR03296">
    <property type="entry name" value="M6dom_TIGR03296"/>
    <property type="match status" value="1"/>
</dbReference>
<reference evidence="15" key="1">
    <citation type="submission" date="2016-10" db="EMBL/GenBank/DDBJ databases">
        <authorList>
            <person name="Varghese N."/>
            <person name="Submissions S."/>
        </authorList>
    </citation>
    <scope>NUCLEOTIDE SEQUENCE [LARGE SCALE GENOMIC DNA]</scope>
    <source>
        <strain evidence="15">DSM 44260</strain>
    </source>
</reference>
<keyword evidence="3" id="KW-0964">Secreted</keyword>
<keyword evidence="7" id="KW-0378">Hydrolase</keyword>
<dbReference type="PANTHER" id="PTHR13062:SF12">
    <property type="entry name" value="ALPHA-2-MACROGLOBULIN DOMAIN-CONTAINING PROTEIN"/>
    <property type="match status" value="1"/>
</dbReference>
<dbReference type="GO" id="GO:0005576">
    <property type="term" value="C:extracellular region"/>
    <property type="evidence" value="ECO:0007669"/>
    <property type="project" value="UniProtKB-SubCell"/>
</dbReference>
<evidence type="ECO:0000313" key="14">
    <source>
        <dbReference type="EMBL" id="SEQ95933.1"/>
    </source>
</evidence>
<feature type="signal peptide" evidence="11">
    <location>
        <begin position="1"/>
        <end position="19"/>
    </location>
</feature>
<dbReference type="PIRSF" id="PIRSF007519">
    <property type="entry name" value="Protease_InhA"/>
    <property type="match status" value="1"/>
</dbReference>
<comment type="cofactor">
    <cofactor evidence="1">
        <name>Zn(2+)</name>
        <dbReference type="ChEBI" id="CHEBI:29105"/>
    </cofactor>
</comment>
<dbReference type="InterPro" id="IPR012300">
    <property type="entry name" value="Pept_M6_InhA"/>
</dbReference>
<evidence type="ECO:0000256" key="10">
    <source>
        <dbReference type="SAM" id="MobiDB-lite"/>
    </source>
</evidence>
<evidence type="ECO:0000256" key="9">
    <source>
        <dbReference type="ARBA" id="ARBA00023049"/>
    </source>
</evidence>
<evidence type="ECO:0000256" key="2">
    <source>
        <dbReference type="ARBA" id="ARBA00004613"/>
    </source>
</evidence>
<feature type="chain" id="PRO_5039122921" evidence="11">
    <location>
        <begin position="20"/>
        <end position="799"/>
    </location>
</feature>
<name>A0A1H9KAL6_9PSEU</name>
<dbReference type="AlphaFoldDB" id="A0A1H9KAL6"/>
<keyword evidence="15" id="KW-1185">Reference proteome</keyword>
<gene>
    <name evidence="14" type="ORF">SAMN04487818_10185</name>
</gene>
<accession>A0A1H9KAL6</accession>
<dbReference type="EMBL" id="FOGI01000001">
    <property type="protein sequence ID" value="SEQ95933.1"/>
    <property type="molecule type" value="Genomic_DNA"/>
</dbReference>
<comment type="subcellular location">
    <subcellularLocation>
        <location evidence="2">Secreted</location>
    </subcellularLocation>
</comment>
<dbReference type="RefSeq" id="WP_245782100.1">
    <property type="nucleotide sequence ID" value="NZ_FOGI01000001.1"/>
</dbReference>
<keyword evidence="6 11" id="KW-0732">Signal</keyword>
<evidence type="ECO:0000256" key="8">
    <source>
        <dbReference type="ARBA" id="ARBA00022833"/>
    </source>
</evidence>
<keyword evidence="9" id="KW-0482">Metalloprotease</keyword>
<dbReference type="InterPro" id="IPR048665">
    <property type="entry name" value="InhA-like_VEG"/>
</dbReference>